<evidence type="ECO:0000256" key="10">
    <source>
        <dbReference type="ARBA" id="ARBA00031323"/>
    </source>
</evidence>
<dbReference type="Proteomes" id="UP000377595">
    <property type="component" value="Unassembled WGS sequence"/>
</dbReference>
<dbReference type="GO" id="GO:0032259">
    <property type="term" value="P:methylation"/>
    <property type="evidence" value="ECO:0007669"/>
    <property type="project" value="UniProtKB-KW"/>
</dbReference>
<evidence type="ECO:0000313" key="12">
    <source>
        <dbReference type="EMBL" id="GES20952.1"/>
    </source>
</evidence>
<evidence type="ECO:0000256" key="8">
    <source>
        <dbReference type="ARBA" id="ARBA00022691"/>
    </source>
</evidence>
<evidence type="ECO:0000256" key="9">
    <source>
        <dbReference type="ARBA" id="ARBA00030757"/>
    </source>
</evidence>
<protein>
    <recommendedName>
        <fullName evidence="4">Protein-L-isoaspartate O-methyltransferase</fullName>
        <ecNumber evidence="3">2.1.1.77</ecNumber>
    </recommendedName>
    <alternativeName>
        <fullName evidence="11">L-isoaspartyl protein carboxyl methyltransferase</fullName>
    </alternativeName>
    <alternativeName>
        <fullName evidence="9">Protein L-isoaspartyl methyltransferase</fullName>
    </alternativeName>
    <alternativeName>
        <fullName evidence="10">Protein-beta-aspartate methyltransferase</fullName>
    </alternativeName>
</protein>
<name>A0A5M3XJH7_9ACTN</name>
<evidence type="ECO:0000256" key="3">
    <source>
        <dbReference type="ARBA" id="ARBA00011890"/>
    </source>
</evidence>
<dbReference type="Pfam" id="PF01135">
    <property type="entry name" value="PCMT"/>
    <property type="match status" value="1"/>
</dbReference>
<evidence type="ECO:0000256" key="7">
    <source>
        <dbReference type="ARBA" id="ARBA00022679"/>
    </source>
</evidence>
<dbReference type="AlphaFoldDB" id="A0A5M3XJH7"/>
<comment type="subcellular location">
    <subcellularLocation>
        <location evidence="1">Cytoplasm</location>
    </subcellularLocation>
</comment>
<evidence type="ECO:0000256" key="6">
    <source>
        <dbReference type="ARBA" id="ARBA00022603"/>
    </source>
</evidence>
<dbReference type="EMBL" id="BLAF01000020">
    <property type="protein sequence ID" value="GES20952.1"/>
    <property type="molecule type" value="Genomic_DNA"/>
</dbReference>
<comment type="similarity">
    <text evidence="2">Belongs to the methyltransferase superfamily. L-isoaspartyl/D-aspartyl protein methyltransferase family.</text>
</comment>
<evidence type="ECO:0000313" key="13">
    <source>
        <dbReference type="Proteomes" id="UP000377595"/>
    </source>
</evidence>
<dbReference type="GO" id="GO:0004719">
    <property type="term" value="F:protein-L-isoaspartate (D-aspartate) O-methyltransferase activity"/>
    <property type="evidence" value="ECO:0007669"/>
    <property type="project" value="UniProtKB-EC"/>
</dbReference>
<dbReference type="SUPFAM" id="SSF53335">
    <property type="entry name" value="S-adenosyl-L-methionine-dependent methyltransferases"/>
    <property type="match status" value="1"/>
</dbReference>
<dbReference type="InterPro" id="IPR029063">
    <property type="entry name" value="SAM-dependent_MTases_sf"/>
</dbReference>
<dbReference type="Gene3D" id="3.40.50.150">
    <property type="entry name" value="Vaccinia Virus protein VP39"/>
    <property type="match status" value="1"/>
</dbReference>
<dbReference type="PANTHER" id="PTHR11579:SF0">
    <property type="entry name" value="PROTEIN-L-ISOASPARTATE(D-ASPARTATE) O-METHYLTRANSFERASE"/>
    <property type="match status" value="1"/>
</dbReference>
<evidence type="ECO:0000256" key="4">
    <source>
        <dbReference type="ARBA" id="ARBA00013346"/>
    </source>
</evidence>
<reference evidence="12 13" key="1">
    <citation type="submission" date="2019-10" db="EMBL/GenBank/DDBJ databases">
        <title>Whole genome shotgun sequence of Acrocarpospora pleiomorpha NBRC 16267.</title>
        <authorList>
            <person name="Ichikawa N."/>
            <person name="Kimura A."/>
            <person name="Kitahashi Y."/>
            <person name="Komaki H."/>
            <person name="Oguchi A."/>
        </authorList>
    </citation>
    <scope>NUCLEOTIDE SEQUENCE [LARGE SCALE GENOMIC DNA]</scope>
    <source>
        <strain evidence="12 13">NBRC 16267</strain>
    </source>
</reference>
<keyword evidence="6" id="KW-0489">Methyltransferase</keyword>
<evidence type="ECO:0000256" key="2">
    <source>
        <dbReference type="ARBA" id="ARBA00005369"/>
    </source>
</evidence>
<keyword evidence="8" id="KW-0949">S-adenosyl-L-methionine</keyword>
<keyword evidence="13" id="KW-1185">Reference proteome</keyword>
<gene>
    <name evidence="12" type="ORF">Aple_038480</name>
</gene>
<dbReference type="CDD" id="cd02440">
    <property type="entry name" value="AdoMet_MTases"/>
    <property type="match status" value="1"/>
</dbReference>
<dbReference type="GO" id="GO:0005737">
    <property type="term" value="C:cytoplasm"/>
    <property type="evidence" value="ECO:0007669"/>
    <property type="project" value="UniProtKB-SubCell"/>
</dbReference>
<evidence type="ECO:0000256" key="11">
    <source>
        <dbReference type="ARBA" id="ARBA00031350"/>
    </source>
</evidence>
<keyword evidence="7" id="KW-0808">Transferase</keyword>
<comment type="caution">
    <text evidence="12">The sequence shown here is derived from an EMBL/GenBank/DDBJ whole genome shotgun (WGS) entry which is preliminary data.</text>
</comment>
<dbReference type="InterPro" id="IPR000682">
    <property type="entry name" value="PCMT"/>
</dbReference>
<proteinExistence type="inferred from homology"/>
<dbReference type="EC" id="2.1.1.77" evidence="3"/>
<organism evidence="12 13">
    <name type="scientific">Acrocarpospora pleiomorpha</name>
    <dbReference type="NCBI Taxonomy" id="90975"/>
    <lineage>
        <taxon>Bacteria</taxon>
        <taxon>Bacillati</taxon>
        <taxon>Actinomycetota</taxon>
        <taxon>Actinomycetes</taxon>
        <taxon>Streptosporangiales</taxon>
        <taxon>Streptosporangiaceae</taxon>
        <taxon>Acrocarpospora</taxon>
    </lineage>
</organism>
<accession>A0A5M3XJH7</accession>
<dbReference type="PANTHER" id="PTHR11579">
    <property type="entry name" value="PROTEIN-L-ISOASPARTATE O-METHYLTRANSFERASE"/>
    <property type="match status" value="1"/>
</dbReference>
<sequence>MVTRLADGMPMSSSSSPSLMAEMLELLLIKPGSNILEIGTATGFNAALIAGIAGPAGRVVSVEIDPPTAEQARMALTAYSNVSVLTGDGGERERLPKGEAFDKVIVTVGAADLSPAWVACLAPGGTILVPLERGGSHALVTVGEESGQIRGKIVGWTGFVSGAGTLSTGHPLRGLAMVPPSEMHEKSLRAGLGQGAWMRTMGVHADEVDFYCYLSLIDERALWTPFGSGLVEGRAWAAAGQGMLRWTGGKHLAKDLERAFGDWERLGRPSTADWLLEFHPTSTLPRKETRWWVRRRFYDWVFRLAADCT</sequence>
<evidence type="ECO:0000256" key="1">
    <source>
        <dbReference type="ARBA" id="ARBA00004496"/>
    </source>
</evidence>
<evidence type="ECO:0000256" key="5">
    <source>
        <dbReference type="ARBA" id="ARBA00022490"/>
    </source>
</evidence>
<keyword evidence="5" id="KW-0963">Cytoplasm</keyword>